<evidence type="ECO:0000256" key="4">
    <source>
        <dbReference type="ARBA" id="ARBA00023163"/>
    </source>
</evidence>
<dbReference type="PIRSF" id="PIRSF019455">
    <property type="entry name" value="CopR_AtkY"/>
    <property type="match status" value="1"/>
</dbReference>
<dbReference type="Pfam" id="PF03965">
    <property type="entry name" value="Penicillinase_R"/>
    <property type="match status" value="1"/>
</dbReference>
<protein>
    <submittedName>
        <fullName evidence="5">BlaI/MecI/CopY family transcriptional regulator</fullName>
    </submittedName>
</protein>
<dbReference type="SUPFAM" id="SSF46785">
    <property type="entry name" value="Winged helix' DNA-binding domain"/>
    <property type="match status" value="1"/>
</dbReference>
<dbReference type="InterPro" id="IPR005650">
    <property type="entry name" value="BlaI_family"/>
</dbReference>
<keyword evidence="2" id="KW-0805">Transcription regulation</keyword>
<comment type="caution">
    <text evidence="5">The sequence shown here is derived from an EMBL/GenBank/DDBJ whole genome shotgun (WGS) entry which is preliminary data.</text>
</comment>
<dbReference type="InterPro" id="IPR036388">
    <property type="entry name" value="WH-like_DNA-bd_sf"/>
</dbReference>
<accession>A0ABP8FHB4</accession>
<dbReference type="Proteomes" id="UP001501207">
    <property type="component" value="Unassembled WGS sequence"/>
</dbReference>
<evidence type="ECO:0000256" key="3">
    <source>
        <dbReference type="ARBA" id="ARBA00023125"/>
    </source>
</evidence>
<dbReference type="InterPro" id="IPR036390">
    <property type="entry name" value="WH_DNA-bd_sf"/>
</dbReference>
<keyword evidence="3" id="KW-0238">DNA-binding</keyword>
<evidence type="ECO:0000256" key="1">
    <source>
        <dbReference type="ARBA" id="ARBA00011046"/>
    </source>
</evidence>
<evidence type="ECO:0000313" key="5">
    <source>
        <dbReference type="EMBL" id="GAA4303753.1"/>
    </source>
</evidence>
<keyword evidence="6" id="KW-1185">Reference proteome</keyword>
<reference evidence="6" key="1">
    <citation type="journal article" date="2019" name="Int. J. Syst. Evol. Microbiol.">
        <title>The Global Catalogue of Microorganisms (GCM) 10K type strain sequencing project: providing services to taxonomists for standard genome sequencing and annotation.</title>
        <authorList>
            <consortium name="The Broad Institute Genomics Platform"/>
            <consortium name="The Broad Institute Genome Sequencing Center for Infectious Disease"/>
            <person name="Wu L."/>
            <person name="Ma J."/>
        </authorList>
    </citation>
    <scope>NUCLEOTIDE SEQUENCE [LARGE SCALE GENOMIC DNA]</scope>
    <source>
        <strain evidence="6">JCM 17664</strain>
    </source>
</reference>
<dbReference type="Gene3D" id="1.10.4040.10">
    <property type="entry name" value="Penicillinase repressor domain"/>
    <property type="match status" value="1"/>
</dbReference>
<name>A0ABP8FHB4_9BACT</name>
<dbReference type="RefSeq" id="WP_344975566.1">
    <property type="nucleotide sequence ID" value="NZ_BAABFN010000001.1"/>
</dbReference>
<evidence type="ECO:0000313" key="6">
    <source>
        <dbReference type="Proteomes" id="UP001501207"/>
    </source>
</evidence>
<evidence type="ECO:0000256" key="2">
    <source>
        <dbReference type="ARBA" id="ARBA00023015"/>
    </source>
</evidence>
<keyword evidence="4" id="KW-0804">Transcription</keyword>
<organism evidence="5 6">
    <name type="scientific">Compostibacter hankyongensis</name>
    <dbReference type="NCBI Taxonomy" id="1007089"/>
    <lineage>
        <taxon>Bacteria</taxon>
        <taxon>Pseudomonadati</taxon>
        <taxon>Bacteroidota</taxon>
        <taxon>Chitinophagia</taxon>
        <taxon>Chitinophagales</taxon>
        <taxon>Chitinophagaceae</taxon>
        <taxon>Compostibacter</taxon>
    </lineage>
</organism>
<dbReference type="EMBL" id="BAABFN010000001">
    <property type="protein sequence ID" value="GAA4303753.1"/>
    <property type="molecule type" value="Genomic_DNA"/>
</dbReference>
<sequence length="133" mass="15496">MIKTQAMDINGKELTRAEEQIMQILWDIRKGFVKDILQRLPPPKPAYSTVSTIVRILVQKGYAGYRAYGKTHEYFPLVSREAYRSHTAKKLLQHYFDNSVGSLVSFFVDKKKIDVQEADEIIKLLRDFKKEES</sequence>
<comment type="similarity">
    <text evidence="1">Belongs to the BlaI transcriptional regulatory family.</text>
</comment>
<gene>
    <name evidence="5" type="ORF">GCM10023143_07500</name>
</gene>
<proteinExistence type="inferred from homology"/>
<dbReference type="Gene3D" id="1.10.10.10">
    <property type="entry name" value="Winged helix-like DNA-binding domain superfamily/Winged helix DNA-binding domain"/>
    <property type="match status" value="1"/>
</dbReference>